<evidence type="ECO:0000313" key="2">
    <source>
        <dbReference type="Proteomes" id="UP001596547"/>
    </source>
</evidence>
<dbReference type="EMBL" id="JBHTBF010000002">
    <property type="protein sequence ID" value="MFC7317392.1"/>
    <property type="molecule type" value="Genomic_DNA"/>
</dbReference>
<gene>
    <name evidence="1" type="ORF">ACFQPE_11425</name>
</gene>
<evidence type="ECO:0000313" key="1">
    <source>
        <dbReference type="EMBL" id="MFC7317392.1"/>
    </source>
</evidence>
<organism evidence="1 2">
    <name type="scientific">Halomarina halobia</name>
    <dbReference type="NCBI Taxonomy" id="3033386"/>
    <lineage>
        <taxon>Archaea</taxon>
        <taxon>Methanobacteriati</taxon>
        <taxon>Methanobacteriota</taxon>
        <taxon>Stenosarchaea group</taxon>
        <taxon>Halobacteria</taxon>
        <taxon>Halobacteriales</taxon>
        <taxon>Natronomonadaceae</taxon>
        <taxon>Halomarina</taxon>
    </lineage>
</organism>
<name>A0ABD6AAZ2_9EURY</name>
<evidence type="ECO:0008006" key="3">
    <source>
        <dbReference type="Google" id="ProtNLM"/>
    </source>
</evidence>
<sequence length="71" mass="7695">MTRVRDLTLDDDLVAAARVLTDYAYYATVCDVVAADRRGEGIGETLMRAVVDHPDLRSVVGLSLSCRRGPG</sequence>
<dbReference type="SUPFAM" id="SSF55729">
    <property type="entry name" value="Acyl-CoA N-acyltransferases (Nat)"/>
    <property type="match status" value="1"/>
</dbReference>
<dbReference type="GeneID" id="79315938"/>
<comment type="caution">
    <text evidence="1">The sequence shown here is derived from an EMBL/GenBank/DDBJ whole genome shotgun (WGS) entry which is preliminary data.</text>
</comment>
<accession>A0ABD6AAZ2</accession>
<dbReference type="Proteomes" id="UP001596547">
    <property type="component" value="Unassembled WGS sequence"/>
</dbReference>
<proteinExistence type="predicted"/>
<keyword evidence="2" id="KW-1185">Reference proteome</keyword>
<reference evidence="1 2" key="1">
    <citation type="journal article" date="2019" name="Int. J. Syst. Evol. Microbiol.">
        <title>The Global Catalogue of Microorganisms (GCM) 10K type strain sequencing project: providing services to taxonomists for standard genome sequencing and annotation.</title>
        <authorList>
            <consortium name="The Broad Institute Genomics Platform"/>
            <consortium name="The Broad Institute Genome Sequencing Center for Infectious Disease"/>
            <person name="Wu L."/>
            <person name="Ma J."/>
        </authorList>
    </citation>
    <scope>NUCLEOTIDE SEQUENCE [LARGE SCALE GENOMIC DNA]</scope>
    <source>
        <strain evidence="1 2">PSR21</strain>
    </source>
</reference>
<dbReference type="AlphaFoldDB" id="A0ABD6AAZ2"/>
<protein>
    <recommendedName>
        <fullName evidence="3">GNAT family N-acetyltransferase</fullName>
    </recommendedName>
</protein>
<dbReference type="Gene3D" id="3.40.630.30">
    <property type="match status" value="1"/>
</dbReference>
<dbReference type="RefSeq" id="WP_276303360.1">
    <property type="nucleotide sequence ID" value="NZ_CP119992.1"/>
</dbReference>
<dbReference type="InterPro" id="IPR016181">
    <property type="entry name" value="Acyl_CoA_acyltransferase"/>
</dbReference>